<accession>A0A087T3X3</accession>
<dbReference type="STRING" id="407821.A0A087T3X3"/>
<name>A0A087T3X3_STEMI</name>
<protein>
    <submittedName>
        <fullName evidence="2">Uncharacterized protein</fullName>
    </submittedName>
</protein>
<gene>
    <name evidence="2" type="ORF">X975_06639</name>
</gene>
<feature type="chain" id="PRO_5001829286" evidence="1">
    <location>
        <begin position="17"/>
        <end position="162"/>
    </location>
</feature>
<dbReference type="AlphaFoldDB" id="A0A087T3X3"/>
<feature type="non-terminal residue" evidence="2">
    <location>
        <position position="162"/>
    </location>
</feature>
<dbReference type="Proteomes" id="UP000054359">
    <property type="component" value="Unassembled WGS sequence"/>
</dbReference>
<feature type="signal peptide" evidence="1">
    <location>
        <begin position="1"/>
        <end position="16"/>
    </location>
</feature>
<dbReference type="EMBL" id="KK113282">
    <property type="protein sequence ID" value="KFM59812.1"/>
    <property type="molecule type" value="Genomic_DNA"/>
</dbReference>
<organism evidence="2 3">
    <name type="scientific">Stegodyphus mimosarum</name>
    <name type="common">African social velvet spider</name>
    <dbReference type="NCBI Taxonomy" id="407821"/>
    <lineage>
        <taxon>Eukaryota</taxon>
        <taxon>Metazoa</taxon>
        <taxon>Ecdysozoa</taxon>
        <taxon>Arthropoda</taxon>
        <taxon>Chelicerata</taxon>
        <taxon>Arachnida</taxon>
        <taxon>Araneae</taxon>
        <taxon>Araneomorphae</taxon>
        <taxon>Entelegynae</taxon>
        <taxon>Eresoidea</taxon>
        <taxon>Eresidae</taxon>
        <taxon>Stegodyphus</taxon>
    </lineage>
</organism>
<evidence type="ECO:0000313" key="3">
    <source>
        <dbReference type="Proteomes" id="UP000054359"/>
    </source>
</evidence>
<keyword evidence="3" id="KW-1185">Reference proteome</keyword>
<evidence type="ECO:0000313" key="2">
    <source>
        <dbReference type="EMBL" id="KFM59812.1"/>
    </source>
</evidence>
<sequence>MVSVTLLIAIAYLAFAGGTHLSFHPPKVDKLNVDDKLNLTVTIHDIKKPFEHVIWSTESEPSHILSAELSSVQCQGRINISCNGTLQVEGLFLGFGKVFILEKNVTSRKERKLKPHLEVVVVRQDKVINKVFTAFVATIVTINYINMGCALDIGVVKKVLRR</sequence>
<evidence type="ECO:0000256" key="1">
    <source>
        <dbReference type="SAM" id="SignalP"/>
    </source>
</evidence>
<keyword evidence="1" id="KW-0732">Signal</keyword>
<reference evidence="2 3" key="1">
    <citation type="submission" date="2013-11" db="EMBL/GenBank/DDBJ databases">
        <title>Genome sequencing of Stegodyphus mimosarum.</title>
        <authorList>
            <person name="Bechsgaard J."/>
        </authorList>
    </citation>
    <scope>NUCLEOTIDE SEQUENCE [LARGE SCALE GENOMIC DNA]</scope>
</reference>
<dbReference type="OrthoDB" id="203097at2759"/>
<proteinExistence type="predicted"/>